<keyword evidence="5 6" id="KW-0949">S-adenosyl-L-methionine</keyword>
<dbReference type="PROSITE" id="PS50003">
    <property type="entry name" value="PH_DOMAIN"/>
    <property type="match status" value="1"/>
</dbReference>
<sequence>MVLANEAEARTWLAALPSVSRETMATLDQFVERLRIANASQNLVAASTVGETMWVRHIADSAQLLTLFPLRREGRWIDLGSGPGLPGLVIAILLQGWSVRLVESRRLRCDFLRDCVSELGLTNVNVIEGRVEQVAPAGHDVISARAFAPLSKLLANSVHLAGKNTRWLLPKGRNAVNELSSIAPAWQRLFHVEPSVTDAEAGILVGQGIVSD</sequence>
<feature type="binding site" evidence="6">
    <location>
        <position position="80"/>
    </location>
    <ligand>
        <name>S-adenosyl-L-methionine</name>
        <dbReference type="ChEBI" id="CHEBI:59789"/>
    </ligand>
</feature>
<comment type="subcellular location">
    <subcellularLocation>
        <location evidence="6">Cytoplasm</location>
    </subcellularLocation>
</comment>
<keyword evidence="4 6" id="KW-0808">Transferase</keyword>
<dbReference type="HAMAP" id="MF_00074">
    <property type="entry name" value="16SrRNA_methyltr_G"/>
    <property type="match status" value="1"/>
</dbReference>
<feature type="binding site" evidence="6">
    <location>
        <position position="145"/>
    </location>
    <ligand>
        <name>S-adenosyl-L-methionine</name>
        <dbReference type="ChEBI" id="CHEBI:59789"/>
    </ligand>
</feature>
<evidence type="ECO:0000313" key="8">
    <source>
        <dbReference type="EMBL" id="QJQ31856.1"/>
    </source>
</evidence>
<dbReference type="GO" id="GO:0070043">
    <property type="term" value="F:rRNA (guanine-N7-)-methyltransferase activity"/>
    <property type="evidence" value="ECO:0007669"/>
    <property type="project" value="UniProtKB-UniRule"/>
</dbReference>
<keyword evidence="3 6" id="KW-0489">Methyltransferase</keyword>
<dbReference type="PANTHER" id="PTHR31760:SF0">
    <property type="entry name" value="S-ADENOSYL-L-METHIONINE-DEPENDENT METHYLTRANSFERASES SUPERFAMILY PROTEIN"/>
    <property type="match status" value="1"/>
</dbReference>
<dbReference type="NCBIfam" id="TIGR00138">
    <property type="entry name" value="rsmG_gidB"/>
    <property type="match status" value="1"/>
</dbReference>
<dbReference type="AlphaFoldDB" id="A0A6M4AT17"/>
<comment type="similarity">
    <text evidence="6">Belongs to the methyltransferase superfamily. RNA methyltransferase RsmG family.</text>
</comment>
<evidence type="ECO:0000256" key="4">
    <source>
        <dbReference type="ARBA" id="ARBA00022679"/>
    </source>
</evidence>
<dbReference type="EC" id="2.1.1.170" evidence="6"/>
<dbReference type="RefSeq" id="WP_169944385.1">
    <property type="nucleotide sequence ID" value="NZ_CP053015.1"/>
</dbReference>
<reference evidence="8 9" key="1">
    <citation type="submission" date="2020-01" db="EMBL/GenBank/DDBJ databases">
        <title>Sphingomonas sp. strain CSW-10.</title>
        <authorList>
            <person name="Chen W.-M."/>
        </authorList>
    </citation>
    <scope>NUCLEOTIDE SEQUENCE [LARGE SCALE GENOMIC DNA]</scope>
    <source>
        <strain evidence="8 9">CSW-10</strain>
    </source>
</reference>
<dbReference type="InterPro" id="IPR001849">
    <property type="entry name" value="PH_domain"/>
</dbReference>
<dbReference type="GO" id="GO:0005829">
    <property type="term" value="C:cytosol"/>
    <property type="evidence" value="ECO:0007669"/>
    <property type="project" value="TreeGrafter"/>
</dbReference>
<dbReference type="InterPro" id="IPR003682">
    <property type="entry name" value="rRNA_ssu_MeTfrase_G"/>
</dbReference>
<evidence type="ECO:0000313" key="9">
    <source>
        <dbReference type="Proteomes" id="UP000503018"/>
    </source>
</evidence>
<dbReference type="Proteomes" id="UP000503018">
    <property type="component" value="Chromosome"/>
</dbReference>
<evidence type="ECO:0000256" key="2">
    <source>
        <dbReference type="ARBA" id="ARBA00022552"/>
    </source>
</evidence>
<accession>A0A6M4AT17</accession>
<gene>
    <name evidence="6 8" type="primary">rsmG</name>
    <name evidence="8" type="ORF">GV829_04820</name>
</gene>
<evidence type="ECO:0000256" key="5">
    <source>
        <dbReference type="ARBA" id="ARBA00022691"/>
    </source>
</evidence>
<feature type="domain" description="PH" evidence="7">
    <location>
        <begin position="1"/>
        <end position="21"/>
    </location>
</feature>
<evidence type="ECO:0000256" key="6">
    <source>
        <dbReference type="HAMAP-Rule" id="MF_00074"/>
    </source>
</evidence>
<keyword evidence="1 6" id="KW-0963">Cytoplasm</keyword>
<comment type="catalytic activity">
    <reaction evidence="6">
        <text>guanosine(527) in 16S rRNA + S-adenosyl-L-methionine = N(7)-methylguanosine(527) in 16S rRNA + S-adenosyl-L-homocysteine</text>
        <dbReference type="Rhea" id="RHEA:42732"/>
        <dbReference type="Rhea" id="RHEA-COMP:10209"/>
        <dbReference type="Rhea" id="RHEA-COMP:10210"/>
        <dbReference type="ChEBI" id="CHEBI:57856"/>
        <dbReference type="ChEBI" id="CHEBI:59789"/>
        <dbReference type="ChEBI" id="CHEBI:74269"/>
        <dbReference type="ChEBI" id="CHEBI:74480"/>
        <dbReference type="EC" id="2.1.1.170"/>
    </reaction>
</comment>
<comment type="function">
    <text evidence="6">Specifically methylates the N7 position of guanine in position 527 of 16S rRNA.</text>
</comment>
<dbReference type="CDD" id="cd02440">
    <property type="entry name" value="AdoMet_MTases"/>
    <property type="match status" value="1"/>
</dbReference>
<feature type="binding site" evidence="6">
    <location>
        <position position="85"/>
    </location>
    <ligand>
        <name>S-adenosyl-L-methionine</name>
        <dbReference type="ChEBI" id="CHEBI:59789"/>
    </ligand>
</feature>
<feature type="binding site" evidence="6">
    <location>
        <begin position="131"/>
        <end position="132"/>
    </location>
    <ligand>
        <name>S-adenosyl-L-methionine</name>
        <dbReference type="ChEBI" id="CHEBI:59789"/>
    </ligand>
</feature>
<dbReference type="InterPro" id="IPR029063">
    <property type="entry name" value="SAM-dependent_MTases_sf"/>
</dbReference>
<dbReference type="SUPFAM" id="SSF53335">
    <property type="entry name" value="S-adenosyl-L-methionine-dependent methyltransferases"/>
    <property type="match status" value="1"/>
</dbReference>
<keyword evidence="9" id="KW-1185">Reference proteome</keyword>
<dbReference type="Gene3D" id="3.40.50.150">
    <property type="entry name" value="Vaccinia Virus protein VP39"/>
    <property type="match status" value="1"/>
</dbReference>
<name>A0A6M4AT17_9SPHN</name>
<dbReference type="Pfam" id="PF02527">
    <property type="entry name" value="GidB"/>
    <property type="match status" value="1"/>
</dbReference>
<organism evidence="8 9">
    <name type="scientific">Sphingomonas lacunae</name>
    <dbReference type="NCBI Taxonomy" id="2698828"/>
    <lineage>
        <taxon>Bacteria</taxon>
        <taxon>Pseudomonadati</taxon>
        <taxon>Pseudomonadota</taxon>
        <taxon>Alphaproteobacteria</taxon>
        <taxon>Sphingomonadales</taxon>
        <taxon>Sphingomonadaceae</taxon>
        <taxon>Sphingomonas</taxon>
    </lineage>
</organism>
<evidence type="ECO:0000256" key="3">
    <source>
        <dbReference type="ARBA" id="ARBA00022603"/>
    </source>
</evidence>
<proteinExistence type="inferred from homology"/>
<comment type="caution">
    <text evidence="6">Lacks conserved residue(s) required for the propagation of feature annotation.</text>
</comment>
<evidence type="ECO:0000256" key="1">
    <source>
        <dbReference type="ARBA" id="ARBA00022490"/>
    </source>
</evidence>
<dbReference type="EMBL" id="CP053015">
    <property type="protein sequence ID" value="QJQ31856.1"/>
    <property type="molecule type" value="Genomic_DNA"/>
</dbReference>
<protein>
    <recommendedName>
        <fullName evidence="6">Ribosomal RNA small subunit methyltransferase G</fullName>
        <ecNumber evidence="6">2.1.1.170</ecNumber>
    </recommendedName>
    <alternativeName>
        <fullName evidence="6">16S rRNA 7-methylguanosine methyltransferase</fullName>
        <shortName evidence="6">16S rRNA m7G methyltransferase</shortName>
    </alternativeName>
</protein>
<dbReference type="PANTHER" id="PTHR31760">
    <property type="entry name" value="S-ADENOSYL-L-METHIONINE-DEPENDENT METHYLTRANSFERASES SUPERFAMILY PROTEIN"/>
    <property type="match status" value="1"/>
</dbReference>
<evidence type="ECO:0000259" key="7">
    <source>
        <dbReference type="PROSITE" id="PS50003"/>
    </source>
</evidence>
<dbReference type="KEGG" id="slan:GV829_04820"/>
<keyword evidence="2 6" id="KW-0698">rRNA processing</keyword>